<keyword evidence="2" id="KW-1185">Reference proteome</keyword>
<name>A0ACC0CWA7_9PEZI</name>
<protein>
    <submittedName>
        <fullName evidence="1">Aminoglycoside phosphotransferase</fullName>
    </submittedName>
</protein>
<evidence type="ECO:0000313" key="1">
    <source>
        <dbReference type="EMBL" id="KAI6084729.1"/>
    </source>
</evidence>
<organism evidence="1 2">
    <name type="scientific">Hypoxylon rubiginosum</name>
    <dbReference type="NCBI Taxonomy" id="110542"/>
    <lineage>
        <taxon>Eukaryota</taxon>
        <taxon>Fungi</taxon>
        <taxon>Dikarya</taxon>
        <taxon>Ascomycota</taxon>
        <taxon>Pezizomycotina</taxon>
        <taxon>Sordariomycetes</taxon>
        <taxon>Xylariomycetidae</taxon>
        <taxon>Xylariales</taxon>
        <taxon>Hypoxylaceae</taxon>
        <taxon>Hypoxylon</taxon>
    </lineage>
</organism>
<reference evidence="1 2" key="1">
    <citation type="journal article" date="2022" name="New Phytol.">
        <title>Ecological generalism drives hyperdiversity of secondary metabolite gene clusters in xylarialean endophytes.</title>
        <authorList>
            <person name="Franco M.E.E."/>
            <person name="Wisecaver J.H."/>
            <person name="Arnold A.E."/>
            <person name="Ju Y.M."/>
            <person name="Slot J.C."/>
            <person name="Ahrendt S."/>
            <person name="Moore L.P."/>
            <person name="Eastman K.E."/>
            <person name="Scott K."/>
            <person name="Konkel Z."/>
            <person name="Mondo S.J."/>
            <person name="Kuo A."/>
            <person name="Hayes R.D."/>
            <person name="Haridas S."/>
            <person name="Andreopoulos B."/>
            <person name="Riley R."/>
            <person name="LaButti K."/>
            <person name="Pangilinan J."/>
            <person name="Lipzen A."/>
            <person name="Amirebrahimi M."/>
            <person name="Yan J."/>
            <person name="Adam C."/>
            <person name="Keymanesh K."/>
            <person name="Ng V."/>
            <person name="Louie K."/>
            <person name="Northen T."/>
            <person name="Drula E."/>
            <person name="Henrissat B."/>
            <person name="Hsieh H.M."/>
            <person name="Youens-Clark K."/>
            <person name="Lutzoni F."/>
            <person name="Miadlikowska J."/>
            <person name="Eastwood D.C."/>
            <person name="Hamelin R.C."/>
            <person name="Grigoriev I.V."/>
            <person name="U'Ren J.M."/>
        </authorList>
    </citation>
    <scope>NUCLEOTIDE SEQUENCE [LARGE SCALE GENOMIC DNA]</scope>
    <source>
        <strain evidence="1 2">ER1909</strain>
    </source>
</reference>
<gene>
    <name evidence="1" type="ORF">F4821DRAFT_270962</name>
</gene>
<evidence type="ECO:0000313" key="2">
    <source>
        <dbReference type="Proteomes" id="UP001497680"/>
    </source>
</evidence>
<proteinExistence type="predicted"/>
<accession>A0ACC0CWA7</accession>
<dbReference type="EMBL" id="MU394333">
    <property type="protein sequence ID" value="KAI6084729.1"/>
    <property type="molecule type" value="Genomic_DNA"/>
</dbReference>
<comment type="caution">
    <text evidence="1">The sequence shown here is derived from an EMBL/GenBank/DDBJ whole genome shotgun (WGS) entry which is preliminary data.</text>
</comment>
<dbReference type="Proteomes" id="UP001497680">
    <property type="component" value="Unassembled WGS sequence"/>
</dbReference>
<sequence>MASKTETCVEELPAVPADVTAQWLESKLGHRIKSVSLSLTRSIFGTASKLFFTIDYADEVADPNSRPTHICVKGVFDPAMAKSQPWTLDLAQREAEFFEKLAPLIKNMGYPRGWWGGKSDKQGIAIMSDLVYEGCMFPPQVASYPLEKVLDGAAQIAALHARFWGQSQEDHPWITNDYDACAKFIIEPWDTVVREPGRPKLPAYLLDGTRVKKALSKYFAERNPKFRTLVHGDAHLGNIYFTAEGRTCFLDWSAFHFASCFHDLVYFVTTTQTVEARRAHEMEILDHYLATLHRMGGPKLDLSDEELMVEYKRAFMNHSVWFTCGYDLHPKERVDAFTKRALAAWVDHKVIEVVEAYSKS</sequence>